<name>A0A4S8ES36_9BURK</name>
<dbReference type="PANTHER" id="PTHR43292">
    <property type="entry name" value="ACYL-COA DEHYDROGENASE"/>
    <property type="match status" value="1"/>
</dbReference>
<dbReference type="Gene3D" id="1.20.140.10">
    <property type="entry name" value="Butyryl-CoA Dehydrogenase, subunit A, domain 3"/>
    <property type="match status" value="1"/>
</dbReference>
<dbReference type="GO" id="GO:0005886">
    <property type="term" value="C:plasma membrane"/>
    <property type="evidence" value="ECO:0007669"/>
    <property type="project" value="TreeGrafter"/>
</dbReference>
<accession>A0A4S8ES36</accession>
<evidence type="ECO:0000259" key="6">
    <source>
        <dbReference type="Pfam" id="PF00441"/>
    </source>
</evidence>
<dbReference type="Gene3D" id="2.40.110.10">
    <property type="entry name" value="Butyryl-CoA Dehydrogenase, subunit A, domain 2"/>
    <property type="match status" value="1"/>
</dbReference>
<dbReference type="OrthoDB" id="9770681at2"/>
<dbReference type="InterPro" id="IPR009100">
    <property type="entry name" value="AcylCoA_DH/oxidase_NM_dom_sf"/>
</dbReference>
<dbReference type="GO" id="GO:0016627">
    <property type="term" value="F:oxidoreductase activity, acting on the CH-CH group of donors"/>
    <property type="evidence" value="ECO:0007669"/>
    <property type="project" value="InterPro"/>
</dbReference>
<keyword evidence="4" id="KW-0274">FAD</keyword>
<dbReference type="EMBL" id="STFG01000032">
    <property type="protein sequence ID" value="THT96294.1"/>
    <property type="molecule type" value="Genomic_DNA"/>
</dbReference>
<dbReference type="Proteomes" id="UP000308917">
    <property type="component" value="Unassembled WGS sequence"/>
</dbReference>
<comment type="caution">
    <text evidence="9">The sequence shown here is derived from an EMBL/GenBank/DDBJ whole genome shotgun (WGS) entry which is preliminary data.</text>
</comment>
<dbReference type="PANTHER" id="PTHR43292:SF3">
    <property type="entry name" value="ACYL-COA DEHYDROGENASE FADE29"/>
    <property type="match status" value="1"/>
</dbReference>
<dbReference type="InterPro" id="IPR006091">
    <property type="entry name" value="Acyl-CoA_Oxase/DH_mid-dom"/>
</dbReference>
<comment type="similarity">
    <text evidence="2">Belongs to the acyl-CoA dehydrogenase family.</text>
</comment>
<evidence type="ECO:0000256" key="4">
    <source>
        <dbReference type="ARBA" id="ARBA00022827"/>
    </source>
</evidence>
<dbReference type="SUPFAM" id="SSF47203">
    <property type="entry name" value="Acyl-CoA dehydrogenase C-terminal domain-like"/>
    <property type="match status" value="1"/>
</dbReference>
<evidence type="ECO:0000313" key="9">
    <source>
        <dbReference type="EMBL" id="THT96294.1"/>
    </source>
</evidence>
<feature type="domain" description="Acyl-CoA dehydrogenase/oxidase C-terminal" evidence="6">
    <location>
        <begin position="231"/>
        <end position="380"/>
    </location>
</feature>
<organism evidence="9 10">
    <name type="scientific">Lampropedia puyangensis</name>
    <dbReference type="NCBI Taxonomy" id="1330072"/>
    <lineage>
        <taxon>Bacteria</taxon>
        <taxon>Pseudomonadati</taxon>
        <taxon>Pseudomonadota</taxon>
        <taxon>Betaproteobacteria</taxon>
        <taxon>Burkholderiales</taxon>
        <taxon>Comamonadaceae</taxon>
        <taxon>Lampropedia</taxon>
    </lineage>
</organism>
<feature type="domain" description="Acyl-CoA dehydrogenase/oxidase N-terminal" evidence="8">
    <location>
        <begin position="12"/>
        <end position="119"/>
    </location>
</feature>
<keyword evidence="3" id="KW-0285">Flavoprotein</keyword>
<dbReference type="AlphaFoldDB" id="A0A4S8ES36"/>
<dbReference type="InterPro" id="IPR037069">
    <property type="entry name" value="AcylCoA_DH/ox_N_sf"/>
</dbReference>
<keyword evidence="10" id="KW-1185">Reference proteome</keyword>
<dbReference type="Gene3D" id="1.10.540.10">
    <property type="entry name" value="Acyl-CoA dehydrogenase/oxidase, N-terminal domain"/>
    <property type="match status" value="1"/>
</dbReference>
<dbReference type="Pfam" id="PF00441">
    <property type="entry name" value="Acyl-CoA_dh_1"/>
    <property type="match status" value="1"/>
</dbReference>
<dbReference type="SUPFAM" id="SSF56645">
    <property type="entry name" value="Acyl-CoA dehydrogenase NM domain-like"/>
    <property type="match status" value="1"/>
</dbReference>
<evidence type="ECO:0000259" key="8">
    <source>
        <dbReference type="Pfam" id="PF02771"/>
    </source>
</evidence>
<evidence type="ECO:0000256" key="2">
    <source>
        <dbReference type="ARBA" id="ARBA00009347"/>
    </source>
</evidence>
<dbReference type="Pfam" id="PF02771">
    <property type="entry name" value="Acyl-CoA_dh_N"/>
    <property type="match status" value="1"/>
</dbReference>
<proteinExistence type="inferred from homology"/>
<dbReference type="InterPro" id="IPR013786">
    <property type="entry name" value="AcylCoA_DH/ox_N"/>
</dbReference>
<evidence type="ECO:0000256" key="3">
    <source>
        <dbReference type="ARBA" id="ARBA00022630"/>
    </source>
</evidence>
<dbReference type="Pfam" id="PF02770">
    <property type="entry name" value="Acyl-CoA_dh_M"/>
    <property type="match status" value="1"/>
</dbReference>
<dbReference type="RefSeq" id="WP_136574868.1">
    <property type="nucleotide sequence ID" value="NZ_STFG01000032.1"/>
</dbReference>
<evidence type="ECO:0000313" key="10">
    <source>
        <dbReference type="Proteomes" id="UP000308917"/>
    </source>
</evidence>
<evidence type="ECO:0000256" key="5">
    <source>
        <dbReference type="ARBA" id="ARBA00023002"/>
    </source>
</evidence>
<dbReference type="InterPro" id="IPR009075">
    <property type="entry name" value="AcylCo_DH/oxidase_C"/>
</dbReference>
<sequence>MNSTPNHNSLDDDAFRHAWRSWIQANYHSPLRDPLERLTGQPARAWLQAQHRDGWRAPALPAEHGGMGLSLRKQLIYQEELERFSVARPMDMGLRLLTPVLLRYGTKEQIARFLPGILNTTEVWCQGYSEPGAGSDLANLKMRGHEQGEHLILNGQKTWTTMASDSDWIFLLVRTSQEAKRQQGITFVLADLRSPGIEIRPIRTLARDENFCEVFFDSVAVPKCQIIGQAGDGWAVGKALLGFERFSHGSPELLRHAFKVLRQTASALQILEQPHYHQVLAQHACDVADASAWYEQLCETAMQGGDAHEDFSMLKLFNAELVQRIAESATELAADAGGLLGAAPQWGLPHDLEWLYMISRPLTIFGGTAQVQRNLIATRSLALPRS</sequence>
<comment type="cofactor">
    <cofactor evidence="1">
        <name>FAD</name>
        <dbReference type="ChEBI" id="CHEBI:57692"/>
    </cofactor>
</comment>
<keyword evidence="5" id="KW-0560">Oxidoreductase</keyword>
<feature type="domain" description="Acyl-CoA oxidase/dehydrogenase middle" evidence="7">
    <location>
        <begin position="125"/>
        <end position="219"/>
    </location>
</feature>
<evidence type="ECO:0000259" key="7">
    <source>
        <dbReference type="Pfam" id="PF02770"/>
    </source>
</evidence>
<dbReference type="InterPro" id="IPR052161">
    <property type="entry name" value="Mycobact_Acyl-CoA_DH"/>
</dbReference>
<evidence type="ECO:0000256" key="1">
    <source>
        <dbReference type="ARBA" id="ARBA00001974"/>
    </source>
</evidence>
<dbReference type="InterPro" id="IPR036250">
    <property type="entry name" value="AcylCo_DH-like_C"/>
</dbReference>
<protein>
    <submittedName>
        <fullName evidence="9">Acyl-CoA dehydrogenase</fullName>
    </submittedName>
</protein>
<dbReference type="GO" id="GO:0050660">
    <property type="term" value="F:flavin adenine dinucleotide binding"/>
    <property type="evidence" value="ECO:0007669"/>
    <property type="project" value="InterPro"/>
</dbReference>
<reference evidence="9 10" key="1">
    <citation type="journal article" date="2015" name="Antonie Van Leeuwenhoek">
        <title>Lampropedia puyangensis sp. nov., isolated from symptomatic bark of Populus ? euramericana canker and emended description of Lampropedia hyalina (Ehrenberg 1832) Lee et al. 2004.</title>
        <authorList>
            <person name="Li Y."/>
            <person name="Wang T."/>
            <person name="Piao C.G."/>
            <person name="Wang L.F."/>
            <person name="Tian G.Z."/>
            <person name="Zhu T.H."/>
            <person name="Guo M.W."/>
        </authorList>
    </citation>
    <scope>NUCLEOTIDE SEQUENCE [LARGE SCALE GENOMIC DNA]</scope>
    <source>
        <strain evidence="9 10">2-bin</strain>
    </source>
</reference>
<gene>
    <name evidence="9" type="ORF">E9531_16470</name>
</gene>
<dbReference type="InterPro" id="IPR046373">
    <property type="entry name" value="Acyl-CoA_Oxase/DH_mid-dom_sf"/>
</dbReference>